<proteinExistence type="predicted"/>
<reference evidence="2" key="1">
    <citation type="journal article" date="2019" name="Int. J. Syst. Evol. Microbiol.">
        <title>The Global Catalogue of Microorganisms (GCM) 10K type strain sequencing project: providing services to taxonomists for standard genome sequencing and annotation.</title>
        <authorList>
            <consortium name="The Broad Institute Genomics Platform"/>
            <consortium name="The Broad Institute Genome Sequencing Center for Infectious Disease"/>
            <person name="Wu L."/>
            <person name="Ma J."/>
        </authorList>
    </citation>
    <scope>NUCLEOTIDE SEQUENCE [LARGE SCALE GENOMIC DNA]</scope>
    <source>
        <strain evidence="2">CGMCC 1.15053</strain>
    </source>
</reference>
<dbReference type="Pfam" id="PF05013">
    <property type="entry name" value="FGase"/>
    <property type="match status" value="1"/>
</dbReference>
<comment type="caution">
    <text evidence="1">The sequence shown here is derived from an EMBL/GenBank/DDBJ whole genome shotgun (WGS) entry which is preliminary data.</text>
</comment>
<dbReference type="EC" id="3.5.1.68" evidence="1"/>
<protein>
    <submittedName>
        <fullName evidence="1">N-formylglutamate amidohydrolase</fullName>
        <ecNumber evidence="1">3.5.1.68</ecNumber>
    </submittedName>
</protein>
<dbReference type="RefSeq" id="WP_380046524.1">
    <property type="nucleotide sequence ID" value="NZ_JBHSOH010000005.1"/>
</dbReference>
<dbReference type="EMBL" id="JBHSOH010000005">
    <property type="protein sequence ID" value="MFC5847407.1"/>
    <property type="molecule type" value="Genomic_DNA"/>
</dbReference>
<name>A0ABW1DFD8_9DEIO</name>
<dbReference type="SUPFAM" id="SSF53187">
    <property type="entry name" value="Zn-dependent exopeptidases"/>
    <property type="match status" value="1"/>
</dbReference>
<organism evidence="1 2">
    <name type="scientific">Deinococcus petrolearius</name>
    <dbReference type="NCBI Taxonomy" id="1751295"/>
    <lineage>
        <taxon>Bacteria</taxon>
        <taxon>Thermotogati</taxon>
        <taxon>Deinococcota</taxon>
        <taxon>Deinococci</taxon>
        <taxon>Deinococcales</taxon>
        <taxon>Deinococcaceae</taxon>
        <taxon>Deinococcus</taxon>
    </lineage>
</organism>
<keyword evidence="2" id="KW-1185">Reference proteome</keyword>
<keyword evidence="1" id="KW-0378">Hydrolase</keyword>
<evidence type="ECO:0000313" key="2">
    <source>
        <dbReference type="Proteomes" id="UP001595979"/>
    </source>
</evidence>
<accession>A0ABW1DFD8</accession>
<sequence>MSASSADLSTARDALLVLAPHPSGQVPADVLRDMLGDDVFDARKREEFLRRVFFEGDPYTELIYAVPGARFLQAPWSRFAADLNRERGDTDDNGVLKVMDFGRNPLYPAGFTLTPELREARLRRIWDAFDAQVRAELEGARLMIVGHSMAERGPALGPDTGTPRPALTLMLGTEAAPTFPRAQWAALQGACEAAFAPVLGGAYRRVAVGDPWTTDTLSAAHHARTGLPAFGLEVNVALYYAEWAVLREGALQELNACFARFADAALDLVK</sequence>
<dbReference type="InterPro" id="IPR007709">
    <property type="entry name" value="N-FG_amidohydro"/>
</dbReference>
<gene>
    <name evidence="1" type="ORF">ACFPQ6_03710</name>
</gene>
<dbReference type="Proteomes" id="UP001595979">
    <property type="component" value="Unassembled WGS sequence"/>
</dbReference>
<dbReference type="Gene3D" id="3.40.630.40">
    <property type="entry name" value="Zn-dependent exopeptidases"/>
    <property type="match status" value="1"/>
</dbReference>
<evidence type="ECO:0000313" key="1">
    <source>
        <dbReference type="EMBL" id="MFC5847407.1"/>
    </source>
</evidence>
<dbReference type="GO" id="GO:0050129">
    <property type="term" value="F:N-formylglutamate deformylase activity"/>
    <property type="evidence" value="ECO:0007669"/>
    <property type="project" value="UniProtKB-EC"/>
</dbReference>